<dbReference type="SUPFAM" id="SSF54001">
    <property type="entry name" value="Cysteine proteinases"/>
    <property type="match status" value="1"/>
</dbReference>
<dbReference type="AlphaFoldDB" id="Q2RT98"/>
<dbReference type="Gene3D" id="3.10.620.30">
    <property type="match status" value="1"/>
</dbReference>
<organism evidence="2 3">
    <name type="scientific">Rhodospirillum rubrum (strain ATCC 11170 / ATH 1.1.1 / DSM 467 / LMG 4362 / NCIMB 8255 / S1)</name>
    <dbReference type="NCBI Taxonomy" id="269796"/>
    <lineage>
        <taxon>Bacteria</taxon>
        <taxon>Pseudomonadati</taxon>
        <taxon>Pseudomonadota</taxon>
        <taxon>Alphaproteobacteria</taxon>
        <taxon>Rhodospirillales</taxon>
        <taxon>Rhodospirillaceae</taxon>
        <taxon>Rhodospirillum</taxon>
    </lineage>
</organism>
<dbReference type="STRING" id="269796.Rru_A1847"/>
<dbReference type="EnsemblBacteria" id="ABC22647">
    <property type="protein sequence ID" value="ABC22647"/>
    <property type="gene ID" value="Rru_A1847"/>
</dbReference>
<dbReference type="PhylomeDB" id="Q2RT98"/>
<dbReference type="InterPro" id="IPR013589">
    <property type="entry name" value="Bac_transglu_N"/>
</dbReference>
<sequence length="300" mass="33015">MTRIALTHVTTYRYGAPVTLGEHKMMFRPRDSHDLHIVEATLVLSPVAEVRWMHDVFGNSITIADFQGASTDFLRFESKILLDHFGLSEPTYPIAAYAETFPFTYDADLVADLGRTNERHYPDPDHRLDAWARRFLDEPGETATLEMLSAMNRAISAEFSYAARDTEGTQTPLETLERGSGSCRDFALLMMEAVRSLGLAARFVSGYLYDPALDGRNASGTVGAGATHAWLQVYLPGAGWVEFDPTNALVGGENLIRVAVTRDPSQAVPITGSFAGPGNAFLSMEVEVTLHRQDQNIQVA</sequence>
<dbReference type="SMART" id="SM00460">
    <property type="entry name" value="TGc"/>
    <property type="match status" value="1"/>
</dbReference>
<dbReference type="HOGENOM" id="CLU_008973_2_0_5"/>
<name>Q2RT98_RHORT</name>
<dbReference type="PATRIC" id="fig|269796.9.peg.1926"/>
<evidence type="ECO:0000313" key="2">
    <source>
        <dbReference type="EMBL" id="ABC22647.1"/>
    </source>
</evidence>
<dbReference type="RefSeq" id="WP_011389600.1">
    <property type="nucleotide sequence ID" value="NC_007643.1"/>
</dbReference>
<keyword evidence="3" id="KW-1185">Reference proteome</keyword>
<protein>
    <submittedName>
        <fullName evidence="2">Transglutaminase-like</fullName>
    </submittedName>
</protein>
<feature type="domain" description="Transglutaminase-like" evidence="1">
    <location>
        <begin position="175"/>
        <end position="247"/>
    </location>
</feature>
<dbReference type="EMBL" id="CP000230">
    <property type="protein sequence ID" value="ABC22647.1"/>
    <property type="molecule type" value="Genomic_DNA"/>
</dbReference>
<dbReference type="Pfam" id="PF01841">
    <property type="entry name" value="Transglut_core"/>
    <property type="match status" value="1"/>
</dbReference>
<proteinExistence type="predicted"/>
<evidence type="ECO:0000313" key="3">
    <source>
        <dbReference type="Proteomes" id="UP000001929"/>
    </source>
</evidence>
<dbReference type="InterPro" id="IPR002931">
    <property type="entry name" value="Transglutaminase-like"/>
</dbReference>
<dbReference type="PANTHER" id="PTHR33490:SF1">
    <property type="entry name" value="SLL1233 PROTEIN"/>
    <property type="match status" value="1"/>
</dbReference>
<dbReference type="InterPro" id="IPR038765">
    <property type="entry name" value="Papain-like_cys_pep_sf"/>
</dbReference>
<dbReference type="KEGG" id="rru:Rru_A1847"/>
<accession>Q2RT98</accession>
<gene>
    <name evidence="2" type="ordered locus">Rru_A1847</name>
</gene>
<dbReference type="PANTHER" id="PTHR33490">
    <property type="entry name" value="BLR5614 PROTEIN-RELATED"/>
    <property type="match status" value="1"/>
</dbReference>
<evidence type="ECO:0000259" key="1">
    <source>
        <dbReference type="SMART" id="SM00460"/>
    </source>
</evidence>
<dbReference type="eggNOG" id="COG1305">
    <property type="taxonomic scope" value="Bacteria"/>
</dbReference>
<dbReference type="Pfam" id="PF08379">
    <property type="entry name" value="Bact_transglu_N"/>
    <property type="match status" value="1"/>
</dbReference>
<reference evidence="2 3" key="1">
    <citation type="journal article" date="2011" name="Stand. Genomic Sci.">
        <title>Complete genome sequence of Rhodospirillum rubrum type strain (S1).</title>
        <authorList>
            <person name="Munk A.C."/>
            <person name="Copeland A."/>
            <person name="Lucas S."/>
            <person name="Lapidus A."/>
            <person name="Del Rio T.G."/>
            <person name="Barry K."/>
            <person name="Detter J.C."/>
            <person name="Hammon N."/>
            <person name="Israni S."/>
            <person name="Pitluck S."/>
            <person name="Brettin T."/>
            <person name="Bruce D."/>
            <person name="Han C."/>
            <person name="Tapia R."/>
            <person name="Gilna P."/>
            <person name="Schmutz J."/>
            <person name="Larimer F."/>
            <person name="Land M."/>
            <person name="Kyrpides N.C."/>
            <person name="Mavromatis K."/>
            <person name="Richardson P."/>
            <person name="Rohde M."/>
            <person name="Goker M."/>
            <person name="Klenk H.P."/>
            <person name="Zhang Y."/>
            <person name="Roberts G.P."/>
            <person name="Reslewic S."/>
            <person name="Schwartz D.C."/>
        </authorList>
    </citation>
    <scope>NUCLEOTIDE SEQUENCE [LARGE SCALE GENOMIC DNA]</scope>
    <source>
        <strain evidence="3">ATCC 11170 / ATH 1.1.1 / DSM 467 / LMG 4362 / NCIMB 8255 / S1</strain>
    </source>
</reference>
<dbReference type="Proteomes" id="UP000001929">
    <property type="component" value="Chromosome"/>
</dbReference>